<comment type="subcellular location">
    <subcellularLocation>
        <location evidence="1">Cell membrane</location>
        <topology evidence="1">Multi-pass membrane protein</topology>
    </subcellularLocation>
</comment>
<evidence type="ECO:0000256" key="2">
    <source>
        <dbReference type="ARBA" id="ARBA00007400"/>
    </source>
</evidence>
<feature type="domain" description="Acyltransferase 3" evidence="11">
    <location>
        <begin position="13"/>
        <end position="345"/>
    </location>
</feature>
<dbReference type="GO" id="GO:0005886">
    <property type="term" value="C:plasma membrane"/>
    <property type="evidence" value="ECO:0007669"/>
    <property type="project" value="UniProtKB-SubCell"/>
</dbReference>
<evidence type="ECO:0000256" key="4">
    <source>
        <dbReference type="ARBA" id="ARBA00022679"/>
    </source>
</evidence>
<comment type="caution">
    <text evidence="12">The sequence shown here is derived from an EMBL/GenBank/DDBJ whole genome shotgun (WGS) entry which is preliminary data.</text>
</comment>
<evidence type="ECO:0000259" key="11">
    <source>
        <dbReference type="Pfam" id="PF01757"/>
    </source>
</evidence>
<feature type="transmembrane region" description="Helical" evidence="10">
    <location>
        <begin position="105"/>
        <end position="125"/>
    </location>
</feature>
<evidence type="ECO:0000256" key="10">
    <source>
        <dbReference type="SAM" id="Phobius"/>
    </source>
</evidence>
<feature type="transmembrane region" description="Helical" evidence="10">
    <location>
        <begin position="207"/>
        <end position="225"/>
    </location>
</feature>
<dbReference type="AlphaFoldDB" id="A0A0V8J813"/>
<feature type="compositionally biased region" description="Basic and acidic residues" evidence="9">
    <location>
        <begin position="426"/>
        <end position="453"/>
    </location>
</feature>
<comment type="similarity">
    <text evidence="2">Belongs to the acyltransferase 3 family.</text>
</comment>
<keyword evidence="4 12" id="KW-0808">Transferase</keyword>
<dbReference type="Proteomes" id="UP000054099">
    <property type="component" value="Unassembled WGS sequence"/>
</dbReference>
<feature type="transmembrane region" description="Helical" evidence="10">
    <location>
        <begin position="81"/>
        <end position="99"/>
    </location>
</feature>
<feature type="region of interest" description="Disordered" evidence="9">
    <location>
        <begin position="416"/>
        <end position="453"/>
    </location>
</feature>
<accession>A0A0V8J813</accession>
<evidence type="ECO:0000256" key="5">
    <source>
        <dbReference type="ARBA" id="ARBA00022692"/>
    </source>
</evidence>
<evidence type="ECO:0000256" key="3">
    <source>
        <dbReference type="ARBA" id="ARBA00022475"/>
    </source>
</evidence>
<feature type="transmembrane region" description="Helical" evidence="10">
    <location>
        <begin position="331"/>
        <end position="351"/>
    </location>
</feature>
<dbReference type="Gene3D" id="3.40.50.1110">
    <property type="entry name" value="SGNH hydrolase"/>
    <property type="match status" value="1"/>
</dbReference>
<keyword evidence="3" id="KW-1003">Cell membrane</keyword>
<dbReference type="CDD" id="cd01840">
    <property type="entry name" value="SGNH_hydrolase_yrhL_like"/>
    <property type="match status" value="1"/>
</dbReference>
<feature type="transmembrane region" description="Helical" evidence="10">
    <location>
        <begin position="299"/>
        <end position="319"/>
    </location>
</feature>
<dbReference type="OrthoDB" id="9796461at2"/>
<feature type="transmembrane region" description="Helical" evidence="10">
    <location>
        <begin position="237"/>
        <end position="257"/>
    </location>
</feature>
<gene>
    <name evidence="12" type="ORF">AS030_11005</name>
</gene>
<dbReference type="Pfam" id="PF01757">
    <property type="entry name" value="Acyl_transf_3"/>
    <property type="match status" value="1"/>
</dbReference>
<dbReference type="InterPro" id="IPR036514">
    <property type="entry name" value="SGNH_hydro_sf"/>
</dbReference>
<evidence type="ECO:0000313" key="12">
    <source>
        <dbReference type="EMBL" id="KSU83109.1"/>
    </source>
</evidence>
<organism evidence="12 13">
    <name type="scientific">Fictibacillus enclensis</name>
    <dbReference type="NCBI Taxonomy" id="1017270"/>
    <lineage>
        <taxon>Bacteria</taxon>
        <taxon>Bacillati</taxon>
        <taxon>Bacillota</taxon>
        <taxon>Bacilli</taxon>
        <taxon>Bacillales</taxon>
        <taxon>Fictibacillaceae</taxon>
        <taxon>Fictibacillus</taxon>
    </lineage>
</organism>
<protein>
    <submittedName>
        <fullName evidence="12">Acyltransferase</fullName>
    </submittedName>
</protein>
<dbReference type="PANTHER" id="PTHR23028">
    <property type="entry name" value="ACETYLTRANSFERASE"/>
    <property type="match status" value="1"/>
</dbReference>
<evidence type="ECO:0000256" key="7">
    <source>
        <dbReference type="ARBA" id="ARBA00023136"/>
    </source>
</evidence>
<keyword evidence="13" id="KW-1185">Reference proteome</keyword>
<feature type="transmembrane region" description="Helical" evidence="10">
    <location>
        <begin position="172"/>
        <end position="195"/>
    </location>
</feature>
<dbReference type="RefSeq" id="WP_061971906.1">
    <property type="nucleotide sequence ID" value="NZ_FMAV01000002.1"/>
</dbReference>
<dbReference type="EMBL" id="LNQN01000002">
    <property type="protein sequence ID" value="KSU83109.1"/>
    <property type="molecule type" value="Genomic_DNA"/>
</dbReference>
<feature type="transmembrane region" description="Helical" evidence="10">
    <location>
        <begin position="263"/>
        <end position="287"/>
    </location>
</feature>
<evidence type="ECO:0000256" key="8">
    <source>
        <dbReference type="ARBA" id="ARBA00023315"/>
    </source>
</evidence>
<keyword evidence="7 10" id="KW-0472">Membrane</keyword>
<keyword evidence="8 12" id="KW-0012">Acyltransferase</keyword>
<keyword evidence="6 10" id="KW-1133">Transmembrane helix</keyword>
<proteinExistence type="inferred from homology"/>
<keyword evidence="5 10" id="KW-0812">Transmembrane</keyword>
<feature type="transmembrane region" description="Helical" evidence="10">
    <location>
        <begin position="38"/>
        <end position="60"/>
    </location>
</feature>
<dbReference type="GO" id="GO:0009103">
    <property type="term" value="P:lipopolysaccharide biosynthetic process"/>
    <property type="evidence" value="ECO:0007669"/>
    <property type="project" value="TreeGrafter"/>
</dbReference>
<dbReference type="InterPro" id="IPR050879">
    <property type="entry name" value="Acyltransferase_3"/>
</dbReference>
<evidence type="ECO:0000256" key="9">
    <source>
        <dbReference type="SAM" id="MobiDB-lite"/>
    </source>
</evidence>
<sequence>MPEPTQKSKRYMPGIDGLRALAVLAVIAYHLNLGFAPGGLLGVGIFFVLSGYLITDIIATEYLRTEKIDFKKFWIRRARRLLPALLSMLFIVILWILMFERSFLLDLWGNVLSVLLYVSNWWLIFHKVSYFAQFGPPSPLNHLWSLAVEEQFYLIWPLLLLTGLRFIGNRKIILRFILGAAVLSAVLMAVLYTPGQDPSRVYYGTDTRAFSLFIGAALALIWPSRKLSIHLPREPRIALDISGTIGLVGILLLIMLTSQFDSFLYRGGMVLLSICTALLVAALAHPASKLGAIMGWQPLRWIGVRSYGIYLWHFPVIVLTQPSQAAEHSSWLGWVQFGIIILLAAISWHFIEEPVRRSALNTGQEKREVTAFSWKRATLFQKSILGCSAVAVLIMLYTVVVPGIQKLEAAQEKKEAQKYVHPVPETPKKKPSHNEKEHPEKDPKPSPAPKQEDHRITVIGDSVMVNVAPYLKKKFPDATVDAKIGRQLTDAPKVIDQMKAKGSLGDTIVIGLGTNGPFSKQQLISVLNDAGKDKNIVLINSKVPRPWEKEVNQTIQEVASHHPHTKLVNWNQASNGQSSYFYEDGVHLKPEGALAYARLVERAVN</sequence>
<evidence type="ECO:0000256" key="1">
    <source>
        <dbReference type="ARBA" id="ARBA00004651"/>
    </source>
</evidence>
<dbReference type="SUPFAM" id="SSF52266">
    <property type="entry name" value="SGNH hydrolase"/>
    <property type="match status" value="1"/>
</dbReference>
<feature type="transmembrane region" description="Helical" evidence="10">
    <location>
        <begin position="384"/>
        <end position="404"/>
    </location>
</feature>
<evidence type="ECO:0000313" key="13">
    <source>
        <dbReference type="Proteomes" id="UP000054099"/>
    </source>
</evidence>
<name>A0A0V8J813_9BACL</name>
<dbReference type="GO" id="GO:0016747">
    <property type="term" value="F:acyltransferase activity, transferring groups other than amino-acyl groups"/>
    <property type="evidence" value="ECO:0007669"/>
    <property type="project" value="InterPro"/>
</dbReference>
<evidence type="ECO:0000256" key="6">
    <source>
        <dbReference type="ARBA" id="ARBA00022989"/>
    </source>
</evidence>
<reference evidence="12 13" key="1">
    <citation type="journal article" date="2014" name="Antonie Van Leeuwenhoek">
        <title>Fictibacillus enclensis sp. nov., isolated from marine sediment.</title>
        <authorList>
            <person name="Dastager S.G."/>
            <person name="Mawlankar R."/>
            <person name="Srinivasan K."/>
            <person name="Tang S.K."/>
            <person name="Lee J.C."/>
            <person name="Ramana V.V."/>
            <person name="Shouche Y.S."/>
        </authorList>
    </citation>
    <scope>NUCLEOTIDE SEQUENCE [LARGE SCALE GENOMIC DNA]</scope>
    <source>
        <strain evidence="12 13">NIO-1003</strain>
    </source>
</reference>
<dbReference type="InterPro" id="IPR002656">
    <property type="entry name" value="Acyl_transf_3_dom"/>
</dbReference>
<dbReference type="PANTHER" id="PTHR23028:SF53">
    <property type="entry name" value="ACYL_TRANSF_3 DOMAIN-CONTAINING PROTEIN"/>
    <property type="match status" value="1"/>
</dbReference>